<evidence type="ECO:0000256" key="1">
    <source>
        <dbReference type="SAM" id="Phobius"/>
    </source>
</evidence>
<dbReference type="Proteomes" id="UP000646484">
    <property type="component" value="Unassembled WGS sequence"/>
</dbReference>
<keyword evidence="3" id="KW-1185">Reference proteome</keyword>
<comment type="caution">
    <text evidence="2">The sequence shown here is derived from an EMBL/GenBank/DDBJ whole genome shotgun (WGS) entry which is preliminary data.</text>
</comment>
<evidence type="ECO:0008006" key="4">
    <source>
        <dbReference type="Google" id="ProtNLM"/>
    </source>
</evidence>
<organism evidence="2 3">
    <name type="scientific">Butyricimonas hominis</name>
    <dbReference type="NCBI Taxonomy" id="2763032"/>
    <lineage>
        <taxon>Bacteria</taxon>
        <taxon>Pseudomonadati</taxon>
        <taxon>Bacteroidota</taxon>
        <taxon>Bacteroidia</taxon>
        <taxon>Bacteroidales</taxon>
        <taxon>Odoribacteraceae</taxon>
        <taxon>Butyricimonas</taxon>
    </lineage>
</organism>
<keyword evidence="1" id="KW-0472">Membrane</keyword>
<evidence type="ECO:0000313" key="2">
    <source>
        <dbReference type="EMBL" id="MBC5620786.1"/>
    </source>
</evidence>
<reference evidence="2 3" key="1">
    <citation type="submission" date="2020-08" db="EMBL/GenBank/DDBJ databases">
        <title>Genome public.</title>
        <authorList>
            <person name="Liu C."/>
            <person name="Sun Q."/>
        </authorList>
    </citation>
    <scope>NUCLEOTIDE SEQUENCE [LARGE SCALE GENOMIC DNA]</scope>
    <source>
        <strain evidence="2 3">NSJ-56</strain>
    </source>
</reference>
<sequence>MRGSNKKGVAGFVLALFGLLIGWVPVLGWILWILGLIFSSLGMSKQPKGLAVAGFVISCIAVIIIIAVSKNLH</sequence>
<name>A0ABR7CYN0_9BACT</name>
<protein>
    <recommendedName>
        <fullName evidence="4">DUF4190 domain-containing protein</fullName>
    </recommendedName>
</protein>
<feature type="transmembrane region" description="Helical" evidence="1">
    <location>
        <begin position="50"/>
        <end position="68"/>
    </location>
</feature>
<keyword evidence="1" id="KW-1133">Transmembrane helix</keyword>
<keyword evidence="1" id="KW-0812">Transmembrane</keyword>
<gene>
    <name evidence="2" type="ORF">H8S64_06730</name>
</gene>
<evidence type="ECO:0000313" key="3">
    <source>
        <dbReference type="Proteomes" id="UP000646484"/>
    </source>
</evidence>
<dbReference type="EMBL" id="JACOOH010000002">
    <property type="protein sequence ID" value="MBC5620786.1"/>
    <property type="molecule type" value="Genomic_DNA"/>
</dbReference>
<proteinExistence type="predicted"/>
<feature type="transmembrane region" description="Helical" evidence="1">
    <location>
        <begin position="12"/>
        <end position="38"/>
    </location>
</feature>
<accession>A0ABR7CYN0</accession>